<evidence type="ECO:0000256" key="1">
    <source>
        <dbReference type="ARBA" id="ARBA00017378"/>
    </source>
</evidence>
<dbReference type="NCBIfam" id="NF007038">
    <property type="entry name" value="PRK09496.2-6"/>
    <property type="match status" value="1"/>
</dbReference>
<evidence type="ECO:0000313" key="15">
    <source>
        <dbReference type="Proteomes" id="UP000323119"/>
    </source>
</evidence>
<dbReference type="GO" id="GO:0015079">
    <property type="term" value="F:potassium ion transmembrane transporter activity"/>
    <property type="evidence" value="ECO:0007669"/>
    <property type="project" value="InterPro"/>
</dbReference>
<evidence type="ECO:0000313" key="11">
    <source>
        <dbReference type="EMBL" id="MCQ5083141.1"/>
    </source>
</evidence>
<keyword evidence="2" id="KW-0813">Transport</keyword>
<feature type="domain" description="RCK N-terminal" evidence="7">
    <location>
        <begin position="1"/>
        <end position="121"/>
    </location>
</feature>
<dbReference type="GO" id="GO:0005886">
    <property type="term" value="C:plasma membrane"/>
    <property type="evidence" value="ECO:0007669"/>
    <property type="project" value="InterPro"/>
</dbReference>
<dbReference type="EMBL" id="JANGBQ010000012">
    <property type="protein sequence ID" value="MCQ5083141.1"/>
    <property type="molecule type" value="Genomic_DNA"/>
</dbReference>
<evidence type="ECO:0000256" key="6">
    <source>
        <dbReference type="ARBA" id="ARBA00023065"/>
    </source>
</evidence>
<dbReference type="eggNOG" id="COG0569">
    <property type="taxonomic scope" value="Bacteria"/>
</dbReference>
<dbReference type="NCBIfam" id="NF007031">
    <property type="entry name" value="PRK09496.1-2"/>
    <property type="match status" value="1"/>
</dbReference>
<keyword evidence="6" id="KW-0406">Ion transport</keyword>
<dbReference type="InterPro" id="IPR036721">
    <property type="entry name" value="RCK_C_sf"/>
</dbReference>
<dbReference type="Proteomes" id="UP000322940">
    <property type="component" value="Unassembled WGS sequence"/>
</dbReference>
<dbReference type="GeneID" id="59809267"/>
<dbReference type="SUPFAM" id="SSF116726">
    <property type="entry name" value="TrkA C-terminal domain-like"/>
    <property type="match status" value="2"/>
</dbReference>
<dbReference type="EMBL" id="NFHB01000002">
    <property type="protein sequence ID" value="OUN04521.1"/>
    <property type="molecule type" value="Genomic_DNA"/>
</dbReference>
<evidence type="ECO:0000256" key="3">
    <source>
        <dbReference type="ARBA" id="ARBA00022538"/>
    </source>
</evidence>
<evidence type="ECO:0000259" key="7">
    <source>
        <dbReference type="PROSITE" id="PS51201"/>
    </source>
</evidence>
<dbReference type="PANTHER" id="PTHR43833">
    <property type="entry name" value="POTASSIUM CHANNEL PROTEIN 2-RELATED-RELATED"/>
    <property type="match status" value="1"/>
</dbReference>
<dbReference type="Gene3D" id="3.30.70.1450">
    <property type="entry name" value="Regulator of K+ conductance, C-terminal domain"/>
    <property type="match status" value="2"/>
</dbReference>
<keyword evidence="4" id="KW-0630">Potassium</keyword>
<dbReference type="AlphaFoldDB" id="A0A1Y3QXW7"/>
<dbReference type="Proteomes" id="UP000323119">
    <property type="component" value="Unassembled WGS sequence"/>
</dbReference>
<dbReference type="NCBIfam" id="NF007039">
    <property type="entry name" value="PRK09496.3-2"/>
    <property type="match status" value="1"/>
</dbReference>
<dbReference type="InterPro" id="IPR050721">
    <property type="entry name" value="Trk_Ktr_HKT_K-transport"/>
</dbReference>
<evidence type="ECO:0000313" key="9">
    <source>
        <dbReference type="EMBL" id="KAA2376886.1"/>
    </source>
</evidence>
<reference evidence="12" key="2">
    <citation type="journal article" date="2018" name="BMC Genomics">
        <title>Whole genome sequencing and function prediction of 133 gut anaerobes isolated from chicken caecum in pure cultures.</title>
        <authorList>
            <person name="Medvecky M."/>
            <person name="Cejkova D."/>
            <person name="Polansky O."/>
            <person name="Karasova D."/>
            <person name="Kubasova T."/>
            <person name="Cizek A."/>
            <person name="Rychlik I."/>
        </authorList>
    </citation>
    <scope>NUCLEOTIDE SEQUENCE</scope>
    <source>
        <strain evidence="12">An90</strain>
    </source>
</reference>
<dbReference type="InterPro" id="IPR003148">
    <property type="entry name" value="RCK_N"/>
</dbReference>
<dbReference type="EMBL" id="VVXH01000013">
    <property type="protein sequence ID" value="KAA2376886.1"/>
    <property type="molecule type" value="Genomic_DNA"/>
</dbReference>
<feature type="domain" description="RCK N-terminal" evidence="7">
    <location>
        <begin position="230"/>
        <end position="346"/>
    </location>
</feature>
<protein>
    <recommendedName>
        <fullName evidence="1">Trk system potassium uptake protein TrkA</fullName>
    </recommendedName>
</protein>
<organism evidence="12 13">
    <name type="scientific">Alistipes onderdonkii</name>
    <dbReference type="NCBI Taxonomy" id="328813"/>
    <lineage>
        <taxon>Bacteria</taxon>
        <taxon>Pseudomonadati</taxon>
        <taxon>Bacteroidota</taxon>
        <taxon>Bacteroidia</taxon>
        <taxon>Bacteroidales</taxon>
        <taxon>Rikenellaceae</taxon>
        <taxon>Alistipes</taxon>
    </lineage>
</organism>
<evidence type="ECO:0000313" key="14">
    <source>
        <dbReference type="Proteomes" id="UP000322940"/>
    </source>
</evidence>
<dbReference type="RefSeq" id="WP_022333285.1">
    <property type="nucleotide sequence ID" value="NZ_AP025562.1"/>
</dbReference>
<dbReference type="OrthoDB" id="9775180at2"/>
<comment type="caution">
    <text evidence="12">The sequence shown here is derived from an EMBL/GenBank/DDBJ whole genome shotgun (WGS) entry which is preliminary data.</text>
</comment>
<dbReference type="SUPFAM" id="SSF51735">
    <property type="entry name" value="NAD(P)-binding Rossmann-fold domains"/>
    <property type="match status" value="2"/>
</dbReference>
<dbReference type="EMBL" id="VVUY01000009">
    <property type="protein sequence ID" value="KAA2559033.1"/>
    <property type="molecule type" value="Genomic_DNA"/>
</dbReference>
<evidence type="ECO:0000256" key="2">
    <source>
        <dbReference type="ARBA" id="ARBA00022448"/>
    </source>
</evidence>
<dbReference type="InterPro" id="IPR036291">
    <property type="entry name" value="NAD(P)-bd_dom_sf"/>
</dbReference>
<keyword evidence="3" id="KW-0633">Potassium transport</keyword>
<dbReference type="InterPro" id="IPR006036">
    <property type="entry name" value="K_uptake_TrkA"/>
</dbReference>
<dbReference type="Proteomes" id="UP001205035">
    <property type="component" value="Unassembled WGS sequence"/>
</dbReference>
<reference evidence="13" key="1">
    <citation type="submission" date="2017-04" db="EMBL/GenBank/DDBJ databases">
        <title>Function of individual gut microbiota members based on whole genome sequencing of pure cultures obtained from chicken caecum.</title>
        <authorList>
            <person name="Medvecky M."/>
            <person name="Cejkova D."/>
            <person name="Polansky O."/>
            <person name="Karasova D."/>
            <person name="Kubasova T."/>
            <person name="Cizek A."/>
            <person name="Rychlik I."/>
        </authorList>
    </citation>
    <scope>NUCLEOTIDE SEQUENCE [LARGE SCALE GENOMIC DNA]</scope>
    <source>
        <strain evidence="13">An90</strain>
    </source>
</reference>
<gene>
    <name evidence="9" type="primary">trkA</name>
    <name evidence="12" type="ORF">B5G41_04225</name>
    <name evidence="10" type="ORF">F2S36_11265</name>
    <name evidence="9" type="ORF">F2Y10_12390</name>
    <name evidence="11" type="ORF">NE651_09585</name>
</gene>
<evidence type="ECO:0000313" key="10">
    <source>
        <dbReference type="EMBL" id="KAA2559033.1"/>
    </source>
</evidence>
<reference evidence="11" key="4">
    <citation type="submission" date="2022-06" db="EMBL/GenBank/DDBJ databases">
        <title>Isolation of gut microbiota from human fecal samples.</title>
        <authorList>
            <person name="Pamer E.G."/>
            <person name="Barat B."/>
            <person name="Waligurski E."/>
            <person name="Medina S."/>
            <person name="Paddock L."/>
            <person name="Mostad J."/>
        </authorList>
    </citation>
    <scope>NUCLEOTIDE SEQUENCE</scope>
    <source>
        <strain evidence="11">DFI.6.22</strain>
    </source>
</reference>
<evidence type="ECO:0000259" key="8">
    <source>
        <dbReference type="PROSITE" id="PS51202"/>
    </source>
</evidence>
<accession>A0A1Y3QXW7</accession>
<evidence type="ECO:0000313" key="12">
    <source>
        <dbReference type="EMBL" id="OUN04521.1"/>
    </source>
</evidence>
<proteinExistence type="predicted"/>
<dbReference type="PRINTS" id="PR00335">
    <property type="entry name" value="KUPTAKETRKA"/>
</dbReference>
<dbReference type="InterPro" id="IPR006037">
    <property type="entry name" value="RCK_C"/>
</dbReference>
<dbReference type="Proteomes" id="UP000195772">
    <property type="component" value="Unassembled WGS sequence"/>
</dbReference>
<evidence type="ECO:0000256" key="5">
    <source>
        <dbReference type="ARBA" id="ARBA00023027"/>
    </source>
</evidence>
<feature type="domain" description="RCK C-terminal" evidence="8">
    <location>
        <begin position="141"/>
        <end position="225"/>
    </location>
</feature>
<keyword evidence="5" id="KW-0520">NAD</keyword>
<dbReference type="Gene3D" id="3.40.50.720">
    <property type="entry name" value="NAD(P)-binding Rossmann-like Domain"/>
    <property type="match status" value="2"/>
</dbReference>
<name>A0A1Y3QXW7_9BACT</name>
<dbReference type="PROSITE" id="PS51201">
    <property type="entry name" value="RCK_N"/>
    <property type="match status" value="2"/>
</dbReference>
<sequence length="446" mass="48783">MKIVIAGAGEMGSHLAKMLSGNGHDITIIDADQKLLSDVGSLADVISVEGDSTTFAVLRKAQVRKCDLFIAVNHVENDNVVAAMLAKKLGAKKAIARIDNNEYLEPNNKEMFIDMGIDYLFYPEKVAASEVINLLGHTSTTEFVDFSSGKLSLVVFHLEPTSPLVGKPLEGFDDDEAPLSYRTVAITRGGQTIIPRRGELFMEGDAIYVIARQDAVKQVMEFSGQSNIEIKNMMILGGSRIGIRIATELQDEVNIKLIDYNAEKAYRLAEMLEKTLIINEDGRNTEAMMEEGLSNMDAFVAVTGRSETNILAAMLAKRMGVKKVIAEVENLNYINLAESIGIDTIINKKLVTASNIFRFTMSTDVQAIKCLTGSDAEVLEFIVKPNAPAVKSRIKDLGLPEDTIIGGIVRGDKVFIAVDNMEINPYDRVVVFAMPASVGKVGYFFN</sequence>
<evidence type="ECO:0000313" key="13">
    <source>
        <dbReference type="Proteomes" id="UP000195772"/>
    </source>
</evidence>
<reference evidence="14 15" key="3">
    <citation type="journal article" date="2019" name="Nat. Med.">
        <title>A library of human gut bacterial isolates paired with longitudinal multiomics data enables mechanistic microbiome research.</title>
        <authorList>
            <person name="Poyet M."/>
            <person name="Groussin M."/>
            <person name="Gibbons S.M."/>
            <person name="Avila-Pacheco J."/>
            <person name="Jiang X."/>
            <person name="Kearney S.M."/>
            <person name="Perrotta A.R."/>
            <person name="Berdy B."/>
            <person name="Zhao S."/>
            <person name="Lieberman T.D."/>
            <person name="Swanson P.K."/>
            <person name="Smith M."/>
            <person name="Roesemann S."/>
            <person name="Alexander J.E."/>
            <person name="Rich S.A."/>
            <person name="Livny J."/>
            <person name="Vlamakis H."/>
            <person name="Clish C."/>
            <person name="Bullock K."/>
            <person name="Deik A."/>
            <person name="Scott J."/>
            <person name="Pierce K.A."/>
            <person name="Xavier R.J."/>
            <person name="Alm E.J."/>
        </authorList>
    </citation>
    <scope>NUCLEOTIDE SEQUENCE [LARGE SCALE GENOMIC DNA]</scope>
    <source>
        <strain evidence="10 15">BIOML-A204</strain>
        <strain evidence="9 14">BIOML-A266</strain>
    </source>
</reference>
<dbReference type="Pfam" id="PF02254">
    <property type="entry name" value="TrkA_N"/>
    <property type="match status" value="2"/>
</dbReference>
<evidence type="ECO:0000256" key="4">
    <source>
        <dbReference type="ARBA" id="ARBA00022958"/>
    </source>
</evidence>
<feature type="domain" description="RCK C-terminal" evidence="8">
    <location>
        <begin position="366"/>
        <end position="446"/>
    </location>
</feature>
<dbReference type="Pfam" id="PF02080">
    <property type="entry name" value="TrkA_C"/>
    <property type="match status" value="2"/>
</dbReference>
<dbReference type="PANTHER" id="PTHR43833:SF5">
    <property type="entry name" value="TRK SYSTEM POTASSIUM UPTAKE PROTEIN TRKA"/>
    <property type="match status" value="1"/>
</dbReference>
<dbReference type="PROSITE" id="PS51202">
    <property type="entry name" value="RCK_C"/>
    <property type="match status" value="2"/>
</dbReference>